<evidence type="ECO:0000256" key="1">
    <source>
        <dbReference type="ARBA" id="ARBA00008777"/>
    </source>
</evidence>
<dbReference type="PANTHER" id="PTHR14413:SF16">
    <property type="entry name" value="LARGE RIBOSOMAL SUBUNIT PROTEIN BL17M"/>
    <property type="match status" value="1"/>
</dbReference>
<dbReference type="Gene3D" id="3.90.1030.10">
    <property type="entry name" value="Ribosomal protein L17"/>
    <property type="match status" value="1"/>
</dbReference>
<name>A0A2M7B651_9BACT</name>
<dbReference type="NCBIfam" id="TIGR00059">
    <property type="entry name" value="L17"/>
    <property type="match status" value="1"/>
</dbReference>
<evidence type="ECO:0000256" key="3">
    <source>
        <dbReference type="ARBA" id="ARBA00023274"/>
    </source>
</evidence>
<comment type="similarity">
    <text evidence="1 5">Belongs to the bacterial ribosomal protein bL17 family.</text>
</comment>
<dbReference type="InterPro" id="IPR000456">
    <property type="entry name" value="Ribosomal_bL17"/>
</dbReference>
<dbReference type="InterPro" id="IPR036373">
    <property type="entry name" value="Ribosomal_bL17_sf"/>
</dbReference>
<keyword evidence="2 5" id="KW-0689">Ribosomal protein</keyword>
<dbReference type="Pfam" id="PF01196">
    <property type="entry name" value="Ribosomal_L17"/>
    <property type="match status" value="1"/>
</dbReference>
<proteinExistence type="inferred from homology"/>
<accession>A0A2M7B651</accession>
<dbReference type="InterPro" id="IPR047859">
    <property type="entry name" value="Ribosomal_bL17_CS"/>
</dbReference>
<evidence type="ECO:0000256" key="4">
    <source>
        <dbReference type="ARBA" id="ARBA00035494"/>
    </source>
</evidence>
<dbReference type="PROSITE" id="PS01167">
    <property type="entry name" value="RIBOSOMAL_L17"/>
    <property type="match status" value="1"/>
</dbReference>
<dbReference type="Proteomes" id="UP000228949">
    <property type="component" value="Unassembled WGS sequence"/>
</dbReference>
<evidence type="ECO:0000313" key="8">
    <source>
        <dbReference type="Proteomes" id="UP000228949"/>
    </source>
</evidence>
<evidence type="ECO:0000313" key="7">
    <source>
        <dbReference type="EMBL" id="PIU98509.1"/>
    </source>
</evidence>
<gene>
    <name evidence="7" type="primary">rplQ</name>
    <name evidence="7" type="ORF">COS61_01035</name>
</gene>
<dbReference type="GO" id="GO:0022625">
    <property type="term" value="C:cytosolic large ribosomal subunit"/>
    <property type="evidence" value="ECO:0007669"/>
    <property type="project" value="TreeGrafter"/>
</dbReference>
<dbReference type="GO" id="GO:0003735">
    <property type="term" value="F:structural constituent of ribosome"/>
    <property type="evidence" value="ECO:0007669"/>
    <property type="project" value="InterPro"/>
</dbReference>
<dbReference type="EMBL" id="PEVJ01000024">
    <property type="protein sequence ID" value="PIU98509.1"/>
    <property type="molecule type" value="Genomic_DNA"/>
</dbReference>
<dbReference type="SUPFAM" id="SSF64263">
    <property type="entry name" value="Prokaryotic ribosomal protein L17"/>
    <property type="match status" value="1"/>
</dbReference>
<protein>
    <recommendedName>
        <fullName evidence="4 6">50S ribosomal protein L17</fullName>
    </recommendedName>
</protein>
<comment type="caution">
    <text evidence="7">The sequence shown here is derived from an EMBL/GenBank/DDBJ whole genome shotgun (WGS) entry which is preliminary data.</text>
</comment>
<organism evidence="7 8">
    <name type="scientific">Candidatus Wolfebacteria bacterium CG03_land_8_20_14_0_80_40_12</name>
    <dbReference type="NCBI Taxonomy" id="1975069"/>
    <lineage>
        <taxon>Bacteria</taxon>
        <taxon>Candidatus Wolfeibacteriota</taxon>
    </lineage>
</organism>
<dbReference type="PANTHER" id="PTHR14413">
    <property type="entry name" value="RIBOSOMAL PROTEIN L17"/>
    <property type="match status" value="1"/>
</dbReference>
<dbReference type="GO" id="GO:0006412">
    <property type="term" value="P:translation"/>
    <property type="evidence" value="ECO:0007669"/>
    <property type="project" value="InterPro"/>
</dbReference>
<evidence type="ECO:0000256" key="5">
    <source>
        <dbReference type="RuleBase" id="RU000660"/>
    </source>
</evidence>
<dbReference type="AlphaFoldDB" id="A0A2M7B651"/>
<reference evidence="8" key="1">
    <citation type="submission" date="2017-09" db="EMBL/GenBank/DDBJ databases">
        <title>Depth-based differentiation of microbial function through sediment-hosted aquifers and enrichment of novel symbionts in the deep terrestrial subsurface.</title>
        <authorList>
            <person name="Probst A.J."/>
            <person name="Ladd B."/>
            <person name="Jarett J.K."/>
            <person name="Geller-Mcgrath D.E."/>
            <person name="Sieber C.M.K."/>
            <person name="Emerson J.B."/>
            <person name="Anantharaman K."/>
            <person name="Thomas B.C."/>
            <person name="Malmstrom R."/>
            <person name="Stieglmeier M."/>
            <person name="Klingl A."/>
            <person name="Woyke T."/>
            <person name="Ryan C.M."/>
            <person name="Banfield J.F."/>
        </authorList>
    </citation>
    <scope>NUCLEOTIDE SEQUENCE [LARGE SCALE GENOMIC DNA]</scope>
</reference>
<sequence length="116" mass="13531">MRHLKKGKKFHRRKGQRRALFKILLNNLIFKEKIESTEAKAKEIKKMAEKLITIGKKQNLSGLRLLLSRLPKKAALKVYYELSLRYQNRSGGFCRVVKIAKTRKNDGAKMAMIEFV</sequence>
<keyword evidence="3 5" id="KW-0687">Ribonucleoprotein</keyword>
<evidence type="ECO:0000256" key="2">
    <source>
        <dbReference type="ARBA" id="ARBA00022980"/>
    </source>
</evidence>
<evidence type="ECO:0000256" key="6">
    <source>
        <dbReference type="RuleBase" id="RU000661"/>
    </source>
</evidence>